<evidence type="ECO:0000256" key="1">
    <source>
        <dbReference type="SAM" id="MobiDB-lite"/>
    </source>
</evidence>
<accession>A0A848DAP6</accession>
<feature type="region of interest" description="Disordered" evidence="1">
    <location>
        <begin position="26"/>
        <end position="75"/>
    </location>
</feature>
<comment type="caution">
    <text evidence="2">The sequence shown here is derived from an EMBL/GenBank/DDBJ whole genome shotgun (WGS) entry which is preliminary data.</text>
</comment>
<organism evidence="2 3">
    <name type="scientific">Candidatus Ethanoperedens thermophilum</name>
    <dbReference type="NCBI Taxonomy" id="2766897"/>
    <lineage>
        <taxon>Archaea</taxon>
        <taxon>Methanobacteriati</taxon>
        <taxon>Methanobacteriota</taxon>
        <taxon>Stenosarchaea group</taxon>
        <taxon>Methanomicrobia</taxon>
        <taxon>Methanosarcinales</taxon>
        <taxon>Methanosarcinales incertae sedis</taxon>
        <taxon>GOM Arc I cluster</taxon>
        <taxon>Candidatus Ethanoperedens</taxon>
    </lineage>
</organism>
<sequence>MIDPDRITKNDLIECFQYILKSDGHQYSKERKKPSIAPSPPEEHVEEHVIVEEEKTEKPKKEEPKKKGFLKKLFS</sequence>
<gene>
    <name evidence="2" type="ORF">GIS02_06570</name>
</gene>
<feature type="compositionally biased region" description="Basic and acidic residues" evidence="1">
    <location>
        <begin position="41"/>
        <end position="66"/>
    </location>
</feature>
<dbReference type="Proteomes" id="UP000606580">
    <property type="component" value="Unassembled WGS sequence"/>
</dbReference>
<evidence type="ECO:0000313" key="3">
    <source>
        <dbReference type="Proteomes" id="UP000606580"/>
    </source>
</evidence>
<evidence type="ECO:0000313" key="2">
    <source>
        <dbReference type="EMBL" id="NMG83840.1"/>
    </source>
</evidence>
<protein>
    <submittedName>
        <fullName evidence="2">Uncharacterized protein</fullName>
    </submittedName>
</protein>
<proteinExistence type="predicted"/>
<dbReference type="AlphaFoldDB" id="A0A848DAP6"/>
<dbReference type="EMBL" id="WNEG01000113">
    <property type="protein sequence ID" value="NMG83840.1"/>
    <property type="molecule type" value="Genomic_DNA"/>
</dbReference>
<name>A0A848DAP6_9EURY</name>
<reference evidence="2" key="1">
    <citation type="journal article" date="2020" name="MBio">
        <title>'Candidatus Ethanoperedens,' a Thermophilic Genus of Archaea Mediating the Anaerobic Oxidation of Ethane.</title>
        <authorList>
            <person name="Hahn C.J."/>
            <person name="Laso-Perez R."/>
            <person name="Vulcano F."/>
            <person name="Vaziourakis K.M."/>
            <person name="Stokke R."/>
            <person name="Steen I.H."/>
            <person name="Teske A."/>
            <person name="Boetius A."/>
            <person name="Liebeke M."/>
            <person name="Amann R."/>
            <person name="Knittel K."/>
            <person name="Wegener G."/>
        </authorList>
    </citation>
    <scope>NUCLEOTIDE SEQUENCE</scope>
    <source>
        <strain evidence="2">GoM-Arc1-LC-WB58</strain>
    </source>
</reference>